<reference evidence="2 3" key="1">
    <citation type="journal article" date="2013" name="PLoS Genet.">
        <title>Distinctive expansion of potential virulence genes in the genome of the oomycete fish pathogen Saprolegnia parasitica.</title>
        <authorList>
            <person name="Jiang R.H."/>
            <person name="de Bruijn I."/>
            <person name="Haas B.J."/>
            <person name="Belmonte R."/>
            <person name="Lobach L."/>
            <person name="Christie J."/>
            <person name="van den Ackerveken G."/>
            <person name="Bottin A."/>
            <person name="Bulone V."/>
            <person name="Diaz-Moreno S.M."/>
            <person name="Dumas B."/>
            <person name="Fan L."/>
            <person name="Gaulin E."/>
            <person name="Govers F."/>
            <person name="Grenville-Briggs L.J."/>
            <person name="Horner N.R."/>
            <person name="Levin J.Z."/>
            <person name="Mammella M."/>
            <person name="Meijer H.J."/>
            <person name="Morris P."/>
            <person name="Nusbaum C."/>
            <person name="Oome S."/>
            <person name="Phillips A.J."/>
            <person name="van Rooyen D."/>
            <person name="Rzeszutek E."/>
            <person name="Saraiva M."/>
            <person name="Secombes C.J."/>
            <person name="Seidl M.F."/>
            <person name="Snel B."/>
            <person name="Stassen J.H."/>
            <person name="Sykes S."/>
            <person name="Tripathy S."/>
            <person name="van den Berg H."/>
            <person name="Vega-Arreguin J.C."/>
            <person name="Wawra S."/>
            <person name="Young S.K."/>
            <person name="Zeng Q."/>
            <person name="Dieguez-Uribeondo J."/>
            <person name="Russ C."/>
            <person name="Tyler B.M."/>
            <person name="van West P."/>
        </authorList>
    </citation>
    <scope>NUCLEOTIDE SEQUENCE [LARGE SCALE GENOMIC DNA]</scope>
    <source>
        <strain evidence="2 3">CBS 223.65</strain>
    </source>
</reference>
<dbReference type="OrthoDB" id="10374808at2759"/>
<evidence type="ECO:0000313" key="3">
    <source>
        <dbReference type="Proteomes" id="UP000030745"/>
    </source>
</evidence>
<dbReference type="AlphaFoldDB" id="A0A067CJP4"/>
<feature type="compositionally biased region" description="Polar residues" evidence="1">
    <location>
        <begin position="1"/>
        <end position="15"/>
    </location>
</feature>
<evidence type="ECO:0000256" key="1">
    <source>
        <dbReference type="SAM" id="MobiDB-lite"/>
    </source>
</evidence>
<organism evidence="2 3">
    <name type="scientific">Saprolegnia parasitica (strain CBS 223.65)</name>
    <dbReference type="NCBI Taxonomy" id="695850"/>
    <lineage>
        <taxon>Eukaryota</taxon>
        <taxon>Sar</taxon>
        <taxon>Stramenopiles</taxon>
        <taxon>Oomycota</taxon>
        <taxon>Saprolegniomycetes</taxon>
        <taxon>Saprolegniales</taxon>
        <taxon>Saprolegniaceae</taxon>
        <taxon>Saprolegnia</taxon>
    </lineage>
</organism>
<protein>
    <submittedName>
        <fullName evidence="2">Uncharacterized protein</fullName>
    </submittedName>
</protein>
<proteinExistence type="predicted"/>
<dbReference type="VEuPathDB" id="FungiDB:SPRG_20544"/>
<keyword evidence="3" id="KW-1185">Reference proteome</keyword>
<dbReference type="EMBL" id="KK583222">
    <property type="protein sequence ID" value="KDO26746.1"/>
    <property type="molecule type" value="Genomic_DNA"/>
</dbReference>
<evidence type="ECO:0000313" key="2">
    <source>
        <dbReference type="EMBL" id="KDO26746.1"/>
    </source>
</evidence>
<dbReference type="KEGG" id="spar:SPRG_20544"/>
<sequence length="191" mass="20862">MSPTTSSSPRANDSPETSKRRYKVASRYLAEGRTHKQSWFLAFREVPRAQIGTSTPPTSQPSIVVSQCSQASNYYSAGATSWTSGVVSSRLVCQVCNYLNSMADVRCEHCRTDLPGAATKLKILLKRVQVVQSKGAAIDATVVCQVCETLNVMADAVCRDPDCNESLPNDAEKLRIVVRRIELVKHAPQSA</sequence>
<gene>
    <name evidence="2" type="ORF">SPRG_20544</name>
</gene>
<dbReference type="RefSeq" id="XP_012202626.1">
    <property type="nucleotide sequence ID" value="XM_012347236.1"/>
</dbReference>
<dbReference type="Proteomes" id="UP000030745">
    <property type="component" value="Unassembled WGS sequence"/>
</dbReference>
<feature type="region of interest" description="Disordered" evidence="1">
    <location>
        <begin position="1"/>
        <end position="20"/>
    </location>
</feature>
<dbReference type="GeneID" id="24141651"/>
<name>A0A067CJP4_SAPPC</name>
<accession>A0A067CJP4</accession>